<dbReference type="InterPro" id="IPR029058">
    <property type="entry name" value="AB_hydrolase_fold"/>
</dbReference>
<evidence type="ECO:0000256" key="1">
    <source>
        <dbReference type="ARBA" id="ARBA00005964"/>
    </source>
</evidence>
<sequence>TGTSSTGSSSGARLPVIVFIGGETYDWDAGNPYDGSILASFGHVIVVTLNYRLGVLGFLPAVVDGAVRGNYGLMDQVAALHWVQENIGEFGGDPHNVTVIGHGFGASCVHLLLLSPMARGLFARVVLMSGSALGPASIARDADTYARHLA</sequence>
<dbReference type="Proteomes" id="UP000728032">
    <property type="component" value="Unassembled WGS sequence"/>
</dbReference>
<organism evidence="4">
    <name type="scientific">Oppiella nova</name>
    <dbReference type="NCBI Taxonomy" id="334625"/>
    <lineage>
        <taxon>Eukaryota</taxon>
        <taxon>Metazoa</taxon>
        <taxon>Ecdysozoa</taxon>
        <taxon>Arthropoda</taxon>
        <taxon>Chelicerata</taxon>
        <taxon>Arachnida</taxon>
        <taxon>Acari</taxon>
        <taxon>Acariformes</taxon>
        <taxon>Sarcoptiformes</taxon>
        <taxon>Oribatida</taxon>
        <taxon>Brachypylina</taxon>
        <taxon>Oppioidea</taxon>
        <taxon>Oppiidae</taxon>
        <taxon>Oppiella</taxon>
    </lineage>
</organism>
<evidence type="ECO:0000259" key="3">
    <source>
        <dbReference type="Pfam" id="PF00135"/>
    </source>
</evidence>
<dbReference type="OrthoDB" id="3200163at2759"/>
<dbReference type="AlphaFoldDB" id="A0A7R9M2H6"/>
<proteinExistence type="inferred from homology"/>
<feature type="domain" description="Carboxylesterase type B" evidence="3">
    <location>
        <begin position="9"/>
        <end position="150"/>
    </location>
</feature>
<evidence type="ECO:0000256" key="2">
    <source>
        <dbReference type="ARBA" id="ARBA00023180"/>
    </source>
</evidence>
<keyword evidence="2" id="KW-0325">Glycoprotein</keyword>
<dbReference type="InterPro" id="IPR051093">
    <property type="entry name" value="Neuroligin/BSAL"/>
</dbReference>
<keyword evidence="5" id="KW-1185">Reference proteome</keyword>
<dbReference type="Pfam" id="PF00135">
    <property type="entry name" value="COesterase"/>
    <property type="match status" value="1"/>
</dbReference>
<dbReference type="EMBL" id="OC920252">
    <property type="protein sequence ID" value="CAD7652338.1"/>
    <property type="molecule type" value="Genomic_DNA"/>
</dbReference>
<accession>A0A7R9M2H6</accession>
<gene>
    <name evidence="4" type="ORF">ONB1V03_LOCUS9002</name>
</gene>
<protein>
    <recommendedName>
        <fullName evidence="3">Carboxylesterase type B domain-containing protein</fullName>
    </recommendedName>
</protein>
<reference evidence="4" key="1">
    <citation type="submission" date="2020-11" db="EMBL/GenBank/DDBJ databases">
        <authorList>
            <person name="Tran Van P."/>
        </authorList>
    </citation>
    <scope>NUCLEOTIDE SEQUENCE</scope>
</reference>
<dbReference type="Gene3D" id="3.40.50.1820">
    <property type="entry name" value="alpha/beta hydrolase"/>
    <property type="match status" value="1"/>
</dbReference>
<evidence type="ECO:0000313" key="5">
    <source>
        <dbReference type="Proteomes" id="UP000728032"/>
    </source>
</evidence>
<feature type="non-terminal residue" evidence="4">
    <location>
        <position position="150"/>
    </location>
</feature>
<evidence type="ECO:0000313" key="4">
    <source>
        <dbReference type="EMBL" id="CAD7652338.1"/>
    </source>
</evidence>
<feature type="non-terminal residue" evidence="4">
    <location>
        <position position="1"/>
    </location>
</feature>
<dbReference type="InterPro" id="IPR002018">
    <property type="entry name" value="CarbesteraseB"/>
</dbReference>
<dbReference type="EMBL" id="CAJPVJ010005427">
    <property type="protein sequence ID" value="CAG2169525.1"/>
    <property type="molecule type" value="Genomic_DNA"/>
</dbReference>
<comment type="similarity">
    <text evidence="1">Belongs to the type-B carboxylesterase/lipase family.</text>
</comment>
<dbReference type="SUPFAM" id="SSF53474">
    <property type="entry name" value="alpha/beta-Hydrolases"/>
    <property type="match status" value="1"/>
</dbReference>
<name>A0A7R9M2H6_9ACAR</name>
<dbReference type="PANTHER" id="PTHR43903">
    <property type="entry name" value="NEUROLIGIN"/>
    <property type="match status" value="1"/>
</dbReference>